<reference evidence="2 3" key="1">
    <citation type="submission" date="2019-10" db="EMBL/GenBank/DDBJ databases">
        <title>Draft whole-genome sequence of the purple nonsulfur photosynthetic bacterium Roseospira navarrensis DSM 15114.</title>
        <authorList>
            <person name="Kyndt J.A."/>
            <person name="Meyer T.E."/>
        </authorList>
    </citation>
    <scope>NUCLEOTIDE SEQUENCE [LARGE SCALE GENOMIC DNA]</scope>
    <source>
        <strain evidence="2 3">DSM 15114</strain>
    </source>
</reference>
<feature type="region of interest" description="Disordered" evidence="1">
    <location>
        <begin position="67"/>
        <end position="105"/>
    </location>
</feature>
<sequence length="105" mass="11635">MLKLPRLPDRTPVRLTITLDAPLNADLKNYASLYEATYGERESVAELIPFMLRAFLDGDRVFARARKDGLGEGDDPAAPQRRRRRKPAGEGDAADPETPSQEATP</sequence>
<name>A0A7X1ZHB7_9PROT</name>
<accession>A0A7X1ZHB7</accession>
<evidence type="ECO:0000256" key="1">
    <source>
        <dbReference type="SAM" id="MobiDB-lite"/>
    </source>
</evidence>
<dbReference type="InterPro" id="IPR018733">
    <property type="entry name" value="DUF2274"/>
</dbReference>
<dbReference type="RefSeq" id="WP_153345291.1">
    <property type="nucleotide sequence ID" value="NZ_WIVE01000049.1"/>
</dbReference>
<keyword evidence="3" id="KW-1185">Reference proteome</keyword>
<gene>
    <name evidence="2" type="ORF">GHC57_13945</name>
</gene>
<evidence type="ECO:0000313" key="2">
    <source>
        <dbReference type="EMBL" id="MQX37621.1"/>
    </source>
</evidence>
<dbReference type="OrthoDB" id="9803810at2"/>
<dbReference type="Proteomes" id="UP000434582">
    <property type="component" value="Unassembled WGS sequence"/>
</dbReference>
<proteinExistence type="predicted"/>
<organism evidence="2 3">
    <name type="scientific">Roseospira navarrensis</name>
    <dbReference type="NCBI Taxonomy" id="140058"/>
    <lineage>
        <taxon>Bacteria</taxon>
        <taxon>Pseudomonadati</taxon>
        <taxon>Pseudomonadota</taxon>
        <taxon>Alphaproteobacteria</taxon>
        <taxon>Rhodospirillales</taxon>
        <taxon>Rhodospirillaceae</taxon>
        <taxon>Roseospira</taxon>
    </lineage>
</organism>
<comment type="caution">
    <text evidence="2">The sequence shown here is derived from an EMBL/GenBank/DDBJ whole genome shotgun (WGS) entry which is preliminary data.</text>
</comment>
<protein>
    <submittedName>
        <fullName evidence="2">DUF2274 domain-containing protein</fullName>
    </submittedName>
</protein>
<dbReference type="AlphaFoldDB" id="A0A7X1ZHB7"/>
<dbReference type="EMBL" id="WIVE01000049">
    <property type="protein sequence ID" value="MQX37621.1"/>
    <property type="molecule type" value="Genomic_DNA"/>
</dbReference>
<dbReference type="Pfam" id="PF10038">
    <property type="entry name" value="DUF2274"/>
    <property type="match status" value="1"/>
</dbReference>
<evidence type="ECO:0000313" key="3">
    <source>
        <dbReference type="Proteomes" id="UP000434582"/>
    </source>
</evidence>